<sequence length="182" mass="20055">MQLSTRDDNLLGLRLEGRALQERTQALESTCTRLRARLTATETATADAAQRHERELAAERARYDGLAKQLLRETAHQRETFQTERQRLEAELARAAERLAALESLREYLLTELSDEHNARQQAAAEATALATLVEQQRQTLALVGAATGKKLAAGARRPARTAAPTARTTTVAAGTSRRKAR</sequence>
<reference evidence="1" key="1">
    <citation type="submission" date="2024-01" db="EMBL/GenBank/DDBJ databases">
        <title>The diversity of rhizobia nodulating Mimosa spp. in eleven states of Brazil covering several biomes is determined by host plant, location, and edaphic factors.</title>
        <authorList>
            <person name="Rouws L."/>
            <person name="Barauna A."/>
            <person name="Beukes C."/>
            <person name="De Faria S.M."/>
            <person name="Gross E."/>
            <person name="Dos Reis Junior F.B."/>
            <person name="Simon M."/>
            <person name="Maluk M."/>
            <person name="Odee D.W."/>
            <person name="Kenicer G."/>
            <person name="Young J.P.W."/>
            <person name="Reis V.M."/>
            <person name="Zilli J."/>
            <person name="James E.K."/>
        </authorList>
    </citation>
    <scope>NUCLEOTIDE SEQUENCE</scope>
    <source>
        <strain evidence="1">JPY452</strain>
    </source>
</reference>
<comment type="caution">
    <text evidence="1">The sequence shown here is derived from an EMBL/GenBank/DDBJ whole genome shotgun (WGS) entry which is preliminary data.</text>
</comment>
<evidence type="ECO:0000313" key="2">
    <source>
        <dbReference type="Proteomes" id="UP001392318"/>
    </source>
</evidence>
<name>A0ACC6RHQ1_9BURK</name>
<keyword evidence="2" id="KW-1185">Reference proteome</keyword>
<accession>A0ACC6RHQ1</accession>
<protein>
    <submittedName>
        <fullName evidence="1">Uncharacterized protein</fullName>
    </submittedName>
</protein>
<dbReference type="EMBL" id="JAYMRU010000008">
    <property type="protein sequence ID" value="MEM5401133.1"/>
    <property type="molecule type" value="Genomic_DNA"/>
</dbReference>
<dbReference type="Proteomes" id="UP001392318">
    <property type="component" value="Unassembled WGS sequence"/>
</dbReference>
<organism evidence="1 2">
    <name type="scientific">Paraburkholderia unamae</name>
    <dbReference type="NCBI Taxonomy" id="219649"/>
    <lineage>
        <taxon>Bacteria</taxon>
        <taxon>Pseudomonadati</taxon>
        <taxon>Pseudomonadota</taxon>
        <taxon>Betaproteobacteria</taxon>
        <taxon>Burkholderiales</taxon>
        <taxon>Burkholderiaceae</taxon>
        <taxon>Paraburkholderia</taxon>
    </lineage>
</organism>
<evidence type="ECO:0000313" key="1">
    <source>
        <dbReference type="EMBL" id="MEM5401133.1"/>
    </source>
</evidence>
<proteinExistence type="predicted"/>
<gene>
    <name evidence="1" type="ORF">VSR83_13700</name>
</gene>